<sequence length="233" mass="25982">MKLFETFVLKIQPFFFTLFFQPINSSSKLSGLVEGRQKGAFVATNNNSNATNKIRNADFFLPLQPLFLLTTSQHRNDSDDDDGDGRRRGGIATPPPPSTNIVITKPFPFWPIQCPRLKPNPAPTNEMISLDKRHICSNSAIQRYATTLQQQRPHPHLFHVAFSTRARGVCDRGESPPSVPASVLPRPLRMMPLGLASRDQPHGDVLPLPSPPPTSTRNVQQLTFARTPFLPLL</sequence>
<dbReference type="EMBL" id="LNIX01000002">
    <property type="protein sequence ID" value="OXA59595.1"/>
    <property type="molecule type" value="Genomic_DNA"/>
</dbReference>
<comment type="caution">
    <text evidence="2">The sequence shown here is derived from an EMBL/GenBank/DDBJ whole genome shotgun (WGS) entry which is preliminary data.</text>
</comment>
<feature type="region of interest" description="Disordered" evidence="1">
    <location>
        <begin position="72"/>
        <end position="99"/>
    </location>
</feature>
<evidence type="ECO:0000256" key="1">
    <source>
        <dbReference type="SAM" id="MobiDB-lite"/>
    </source>
</evidence>
<protein>
    <submittedName>
        <fullName evidence="2">Uncharacterized protein</fullName>
    </submittedName>
</protein>
<reference evidence="2 3" key="1">
    <citation type="submission" date="2015-12" db="EMBL/GenBank/DDBJ databases">
        <title>The genome of Folsomia candida.</title>
        <authorList>
            <person name="Faddeeva A."/>
            <person name="Derks M.F."/>
            <person name="Anvar Y."/>
            <person name="Smit S."/>
            <person name="Van Straalen N."/>
            <person name="Roelofs D."/>
        </authorList>
    </citation>
    <scope>NUCLEOTIDE SEQUENCE [LARGE SCALE GENOMIC DNA]</scope>
    <source>
        <strain evidence="2 3">VU population</strain>
        <tissue evidence="2">Whole body</tissue>
    </source>
</reference>
<gene>
    <name evidence="2" type="ORF">Fcan01_05883</name>
</gene>
<keyword evidence="3" id="KW-1185">Reference proteome</keyword>
<evidence type="ECO:0000313" key="2">
    <source>
        <dbReference type="EMBL" id="OXA59595.1"/>
    </source>
</evidence>
<dbReference type="AlphaFoldDB" id="A0A226EPQ0"/>
<accession>A0A226EPQ0</accession>
<evidence type="ECO:0000313" key="3">
    <source>
        <dbReference type="Proteomes" id="UP000198287"/>
    </source>
</evidence>
<proteinExistence type="predicted"/>
<name>A0A226EPQ0_FOLCA</name>
<organism evidence="2 3">
    <name type="scientific">Folsomia candida</name>
    <name type="common">Springtail</name>
    <dbReference type="NCBI Taxonomy" id="158441"/>
    <lineage>
        <taxon>Eukaryota</taxon>
        <taxon>Metazoa</taxon>
        <taxon>Ecdysozoa</taxon>
        <taxon>Arthropoda</taxon>
        <taxon>Hexapoda</taxon>
        <taxon>Collembola</taxon>
        <taxon>Entomobryomorpha</taxon>
        <taxon>Isotomoidea</taxon>
        <taxon>Isotomidae</taxon>
        <taxon>Proisotominae</taxon>
        <taxon>Folsomia</taxon>
    </lineage>
</organism>
<dbReference type="Proteomes" id="UP000198287">
    <property type="component" value="Unassembled WGS sequence"/>
</dbReference>